<evidence type="ECO:0000256" key="13">
    <source>
        <dbReference type="ARBA" id="ARBA00022833"/>
    </source>
</evidence>
<feature type="compositionally biased region" description="Acidic residues" evidence="17">
    <location>
        <begin position="313"/>
        <end position="337"/>
    </location>
</feature>
<dbReference type="SUPFAM" id="SSF57889">
    <property type="entry name" value="Cysteine-rich domain"/>
    <property type="match status" value="2"/>
</dbReference>
<dbReference type="Gene3D" id="3.30.60.20">
    <property type="match status" value="2"/>
</dbReference>
<dbReference type="PROSITE" id="PS50003">
    <property type="entry name" value="PH_DOMAIN"/>
    <property type="match status" value="1"/>
</dbReference>
<keyword evidence="7" id="KW-0597">Phosphoprotein</keyword>
<evidence type="ECO:0000256" key="3">
    <source>
        <dbReference type="ARBA" id="ARBA00004496"/>
    </source>
</evidence>
<keyword evidence="6" id="KW-0723">Serine/threonine-protein kinase</keyword>
<feature type="region of interest" description="Disordered" evidence="17">
    <location>
        <begin position="303"/>
        <end position="350"/>
    </location>
</feature>
<evidence type="ECO:0000256" key="17">
    <source>
        <dbReference type="SAM" id="MobiDB-lite"/>
    </source>
</evidence>
<keyword evidence="13" id="KW-0862">Zinc</keyword>
<evidence type="ECO:0000256" key="1">
    <source>
        <dbReference type="ARBA" id="ARBA00001946"/>
    </source>
</evidence>
<evidence type="ECO:0000313" key="21">
    <source>
        <dbReference type="Proteomes" id="UP001217089"/>
    </source>
</evidence>
<evidence type="ECO:0000256" key="16">
    <source>
        <dbReference type="ARBA" id="ARBA00047272"/>
    </source>
</evidence>
<evidence type="ECO:0000256" key="8">
    <source>
        <dbReference type="ARBA" id="ARBA00022679"/>
    </source>
</evidence>
<accession>A0ABQ9EZ77</accession>
<dbReference type="CDD" id="cd01239">
    <property type="entry name" value="PH_PKD"/>
    <property type="match status" value="1"/>
</dbReference>
<evidence type="ECO:0000256" key="11">
    <source>
        <dbReference type="ARBA" id="ARBA00022771"/>
    </source>
</evidence>
<keyword evidence="21" id="KW-1185">Reference proteome</keyword>
<dbReference type="CDD" id="cd20795">
    <property type="entry name" value="C1_PKD_rpt1"/>
    <property type="match status" value="1"/>
</dbReference>
<evidence type="ECO:0000256" key="5">
    <source>
        <dbReference type="ARBA" id="ARBA00022490"/>
    </source>
</evidence>
<feature type="domain" description="Phorbol-ester/DAG-type" evidence="19">
    <location>
        <begin position="101"/>
        <end position="151"/>
    </location>
</feature>
<proteinExistence type="predicted"/>
<protein>
    <recommendedName>
        <fullName evidence="4">protein kinase C</fullName>
        <ecNumber evidence="4">2.7.11.13</ecNumber>
    </recommendedName>
</protein>
<keyword evidence="5" id="KW-0963">Cytoplasm</keyword>
<keyword evidence="12" id="KW-0418">Kinase</keyword>
<evidence type="ECO:0000256" key="15">
    <source>
        <dbReference type="ARBA" id="ARBA00023136"/>
    </source>
</evidence>
<evidence type="ECO:0000256" key="12">
    <source>
        <dbReference type="ARBA" id="ARBA00022777"/>
    </source>
</evidence>
<dbReference type="EMBL" id="JARBDR010000657">
    <property type="protein sequence ID" value="KAJ8309257.1"/>
    <property type="molecule type" value="Genomic_DNA"/>
</dbReference>
<dbReference type="PROSITE" id="PS50081">
    <property type="entry name" value="ZF_DAG_PE_2"/>
    <property type="match status" value="2"/>
</dbReference>
<dbReference type="Pfam" id="PF00130">
    <property type="entry name" value="C1_1"/>
    <property type="match status" value="2"/>
</dbReference>
<dbReference type="SMART" id="SM00109">
    <property type="entry name" value="C1"/>
    <property type="match status" value="2"/>
</dbReference>
<dbReference type="PROSITE" id="PS00479">
    <property type="entry name" value="ZF_DAG_PE_1"/>
    <property type="match status" value="2"/>
</dbReference>
<dbReference type="Pfam" id="PF25525">
    <property type="entry name" value="Ubiquitin_PRKD1_N"/>
    <property type="match status" value="1"/>
</dbReference>
<dbReference type="InterPro" id="IPR057764">
    <property type="entry name" value="Ubiquitin_PRKD1-3_N"/>
</dbReference>
<keyword evidence="14" id="KW-0460">Magnesium</keyword>
<keyword evidence="9" id="KW-0479">Metal-binding</keyword>
<keyword evidence="10" id="KW-0677">Repeat</keyword>
<name>A0ABQ9EZ77_TEGGR</name>
<keyword evidence="11" id="KW-0863">Zinc-finger</keyword>
<dbReference type="InterPro" id="IPR011993">
    <property type="entry name" value="PH-like_dom_sf"/>
</dbReference>
<comment type="caution">
    <text evidence="20">The sequence shown here is derived from an EMBL/GenBank/DDBJ whole genome shotgun (WGS) entry which is preliminary data.</text>
</comment>
<evidence type="ECO:0000259" key="19">
    <source>
        <dbReference type="PROSITE" id="PS50081"/>
    </source>
</evidence>
<dbReference type="InterPro" id="IPR002219">
    <property type="entry name" value="PKC_DAG/PE"/>
</dbReference>
<keyword evidence="15" id="KW-0472">Membrane</keyword>
<feature type="domain" description="Phorbol-ester/DAG-type" evidence="19">
    <location>
        <begin position="246"/>
        <end position="296"/>
    </location>
</feature>
<sequence>MEDNKKSLSFQMQIGLTRDQINVDGELTLASLKEIACAFVDRKFPEHGFYGLVDKLLLFRHDSSSPNLLQYISNSSDVKEGCLIEVVLSAQTTMEDLQIRPHLLFVHSYKSPHFCDFCGEMLFGLVKQGLKCEGCGLNFHKRCAFKIPNNCSYDRQRRPSASSISFSMREKPELCSVESPSQVSIRIHYFVFCFGHFVKNIMNFTLAVPGQPSLPLQGEPRSNRSKSWSGRPIWMEREVLNRIKVPHTFAIHNYTRPTICQWCRKLLKGLFRQGVQCQDCKFNCHKKCVPFVPKDCMGDVPIIEVPSDRGESETDSNVDTESTDMTDDISPEDGEEEQDHKPPLSPTQSSNIPLMRIVQSIKHTKRTGSKIKKEGWMRKRHYWRLDSKSVTLFQSESTSRYFKEILLTDIVAIEMAKVQPTDNMTKAPFVFEIRLPSTTYYVGEDPTFGGRQGNFVVSPESGSGLEQARYWEHAIRQALMPVTPTTSANVVGGELFKNDQDIFQY</sequence>
<evidence type="ECO:0000256" key="4">
    <source>
        <dbReference type="ARBA" id="ARBA00012429"/>
    </source>
</evidence>
<dbReference type="EC" id="2.7.11.13" evidence="4"/>
<comment type="subcellular location">
    <subcellularLocation>
        <location evidence="3">Cytoplasm</location>
    </subcellularLocation>
    <subcellularLocation>
        <location evidence="2">Membrane</location>
    </subcellularLocation>
</comment>
<evidence type="ECO:0000313" key="20">
    <source>
        <dbReference type="EMBL" id="KAJ8309257.1"/>
    </source>
</evidence>
<evidence type="ECO:0000256" key="9">
    <source>
        <dbReference type="ARBA" id="ARBA00022723"/>
    </source>
</evidence>
<dbReference type="InterPro" id="IPR020454">
    <property type="entry name" value="DAG/PE-bd"/>
</dbReference>
<dbReference type="InterPro" id="IPR001849">
    <property type="entry name" value="PH_domain"/>
</dbReference>
<reference evidence="20 21" key="1">
    <citation type="submission" date="2022-12" db="EMBL/GenBank/DDBJ databases">
        <title>Chromosome-level genome of Tegillarca granosa.</title>
        <authorList>
            <person name="Kim J."/>
        </authorList>
    </citation>
    <scope>NUCLEOTIDE SEQUENCE [LARGE SCALE GENOMIC DNA]</scope>
    <source>
        <strain evidence="20">Teg-2019</strain>
        <tissue evidence="20">Adductor muscle</tissue>
    </source>
</reference>
<evidence type="ECO:0000256" key="10">
    <source>
        <dbReference type="ARBA" id="ARBA00022737"/>
    </source>
</evidence>
<dbReference type="Gene3D" id="2.30.29.30">
    <property type="entry name" value="Pleckstrin-homology domain (PH domain)/Phosphotyrosine-binding domain (PTB)"/>
    <property type="match status" value="1"/>
</dbReference>
<keyword evidence="8" id="KW-0808">Transferase</keyword>
<dbReference type="PANTHER" id="PTHR22968">
    <property type="entry name" value="PROTEIN KINASE C, MU"/>
    <property type="match status" value="1"/>
</dbReference>
<evidence type="ECO:0000259" key="18">
    <source>
        <dbReference type="PROSITE" id="PS50003"/>
    </source>
</evidence>
<evidence type="ECO:0000256" key="6">
    <source>
        <dbReference type="ARBA" id="ARBA00022527"/>
    </source>
</evidence>
<dbReference type="Proteomes" id="UP001217089">
    <property type="component" value="Unassembled WGS sequence"/>
</dbReference>
<evidence type="ECO:0000256" key="2">
    <source>
        <dbReference type="ARBA" id="ARBA00004370"/>
    </source>
</evidence>
<organism evidence="20 21">
    <name type="scientific">Tegillarca granosa</name>
    <name type="common">Malaysian cockle</name>
    <name type="synonym">Anadara granosa</name>
    <dbReference type="NCBI Taxonomy" id="220873"/>
    <lineage>
        <taxon>Eukaryota</taxon>
        <taxon>Metazoa</taxon>
        <taxon>Spiralia</taxon>
        <taxon>Lophotrochozoa</taxon>
        <taxon>Mollusca</taxon>
        <taxon>Bivalvia</taxon>
        <taxon>Autobranchia</taxon>
        <taxon>Pteriomorphia</taxon>
        <taxon>Arcoida</taxon>
        <taxon>Arcoidea</taxon>
        <taxon>Arcidae</taxon>
        <taxon>Tegillarca</taxon>
    </lineage>
</organism>
<dbReference type="InterPro" id="IPR046349">
    <property type="entry name" value="C1-like_sf"/>
</dbReference>
<gene>
    <name evidence="20" type="ORF">KUTeg_014131</name>
</gene>
<comment type="catalytic activity">
    <reaction evidence="16">
        <text>L-threonyl-[protein] + ATP = O-phospho-L-threonyl-[protein] + ADP + H(+)</text>
        <dbReference type="Rhea" id="RHEA:46608"/>
        <dbReference type="Rhea" id="RHEA-COMP:11060"/>
        <dbReference type="Rhea" id="RHEA-COMP:11605"/>
        <dbReference type="ChEBI" id="CHEBI:15378"/>
        <dbReference type="ChEBI" id="CHEBI:30013"/>
        <dbReference type="ChEBI" id="CHEBI:30616"/>
        <dbReference type="ChEBI" id="CHEBI:61977"/>
        <dbReference type="ChEBI" id="CHEBI:456216"/>
        <dbReference type="EC" id="2.7.11.13"/>
    </reaction>
</comment>
<feature type="domain" description="PH" evidence="18">
    <location>
        <begin position="363"/>
        <end position="480"/>
    </location>
</feature>
<dbReference type="PRINTS" id="PR00008">
    <property type="entry name" value="DAGPEDOMAIN"/>
</dbReference>
<dbReference type="PANTHER" id="PTHR22968:SF24">
    <property type="entry name" value="SERINE_THREONINE-PROTEIN KINASE"/>
    <property type="match status" value="1"/>
</dbReference>
<comment type="cofactor">
    <cofactor evidence="1">
        <name>Mg(2+)</name>
        <dbReference type="ChEBI" id="CHEBI:18420"/>
    </cofactor>
</comment>
<evidence type="ECO:0000256" key="7">
    <source>
        <dbReference type="ARBA" id="ARBA00022553"/>
    </source>
</evidence>
<evidence type="ECO:0000256" key="14">
    <source>
        <dbReference type="ARBA" id="ARBA00022842"/>
    </source>
</evidence>
<dbReference type="SUPFAM" id="SSF50729">
    <property type="entry name" value="PH domain-like"/>
    <property type="match status" value="1"/>
</dbReference>